<dbReference type="Gene3D" id="3.40.630.30">
    <property type="match status" value="1"/>
</dbReference>
<dbReference type="PROSITE" id="PS51186">
    <property type="entry name" value="GNAT"/>
    <property type="match status" value="1"/>
</dbReference>
<reference evidence="2 3" key="1">
    <citation type="submission" date="2016-09" db="EMBL/GenBank/DDBJ databases">
        <authorList>
            <person name="Capua I."/>
            <person name="De Benedictis P."/>
            <person name="Joannis T."/>
            <person name="Lombin L.H."/>
            <person name="Cattoli G."/>
        </authorList>
    </citation>
    <scope>NUCLEOTIDE SEQUENCE [LARGE SCALE GENOMIC DNA]</scope>
    <source>
        <strain evidence="2 3">ISLP-3</strain>
    </source>
</reference>
<keyword evidence="3" id="KW-1185">Reference proteome</keyword>
<dbReference type="RefSeq" id="WP_245701284.1">
    <property type="nucleotide sequence ID" value="NZ_FMYH01000007.1"/>
</dbReference>
<dbReference type="GO" id="GO:0016747">
    <property type="term" value="F:acyltransferase activity, transferring groups other than amino-acyl groups"/>
    <property type="evidence" value="ECO:0007669"/>
    <property type="project" value="InterPro"/>
</dbReference>
<evidence type="ECO:0000259" key="1">
    <source>
        <dbReference type="PROSITE" id="PS51186"/>
    </source>
</evidence>
<proteinExistence type="predicted"/>
<dbReference type="STRING" id="1814289.SAMN05216410_3361"/>
<dbReference type="InterPro" id="IPR016181">
    <property type="entry name" value="Acyl_CoA_acyltransferase"/>
</dbReference>
<evidence type="ECO:0000313" key="3">
    <source>
        <dbReference type="Proteomes" id="UP000199039"/>
    </source>
</evidence>
<evidence type="ECO:0000313" key="2">
    <source>
        <dbReference type="EMBL" id="SDD46413.1"/>
    </source>
</evidence>
<name>A0A1G6UYT1_9MICO</name>
<protein>
    <submittedName>
        <fullName evidence="2">ElaA protein</fullName>
    </submittedName>
</protein>
<dbReference type="CDD" id="cd04301">
    <property type="entry name" value="NAT_SF"/>
    <property type="match status" value="1"/>
</dbReference>
<dbReference type="EMBL" id="FMYH01000007">
    <property type="protein sequence ID" value="SDD46413.1"/>
    <property type="molecule type" value="Genomic_DNA"/>
</dbReference>
<dbReference type="Proteomes" id="UP000199039">
    <property type="component" value="Unassembled WGS sequence"/>
</dbReference>
<dbReference type="InterPro" id="IPR000182">
    <property type="entry name" value="GNAT_dom"/>
</dbReference>
<organism evidence="2 3">
    <name type="scientific">Sanguibacter gelidistatuariae</name>
    <dbReference type="NCBI Taxonomy" id="1814289"/>
    <lineage>
        <taxon>Bacteria</taxon>
        <taxon>Bacillati</taxon>
        <taxon>Actinomycetota</taxon>
        <taxon>Actinomycetes</taxon>
        <taxon>Micrococcales</taxon>
        <taxon>Sanguibacteraceae</taxon>
        <taxon>Sanguibacter</taxon>
    </lineage>
</organism>
<dbReference type="AlphaFoldDB" id="A0A1G6UYT1"/>
<gene>
    <name evidence="2" type="ORF">SAMN05216410_3361</name>
</gene>
<dbReference type="Pfam" id="PF13673">
    <property type="entry name" value="Acetyltransf_10"/>
    <property type="match status" value="1"/>
</dbReference>
<dbReference type="SUPFAM" id="SSF55729">
    <property type="entry name" value="Acyl-CoA N-acyltransferases (Nat)"/>
    <property type="match status" value="1"/>
</dbReference>
<sequence>MPHTIHHAALADMSPLTLYAILKLRVDVFVVEQDCPYPDLDGADTAPGTLQVWAADGDGRVLATSRILDAPGGGRRIGRVCADPTARRSGTASAMMEAAMGLCGAGTRIDIDAQAHLEGWYERFGFVRSGADFLEDNIPHIPMRRLPDAGARA</sequence>
<accession>A0A1G6UYT1</accession>
<feature type="domain" description="N-acetyltransferase" evidence="1">
    <location>
        <begin position="8"/>
        <end position="148"/>
    </location>
</feature>